<dbReference type="AlphaFoldDB" id="A0A1R4I5I6"/>
<dbReference type="Proteomes" id="UP000196331">
    <property type="component" value="Unassembled WGS sequence"/>
</dbReference>
<comment type="caution">
    <text evidence="2">The sequence shown here is derived from an EMBL/GenBank/DDBJ whole genome shotgun (WGS) entry which is preliminary data.</text>
</comment>
<accession>A0A1R4I5I6</accession>
<dbReference type="EMBL" id="FUKM01000057">
    <property type="protein sequence ID" value="SJN14583.1"/>
    <property type="molecule type" value="Genomic_DNA"/>
</dbReference>
<protein>
    <submittedName>
        <fullName evidence="2">Uncharacterized protein</fullName>
    </submittedName>
</protein>
<gene>
    <name evidence="2" type="ORF">CZ787_15870</name>
</gene>
<evidence type="ECO:0000313" key="2">
    <source>
        <dbReference type="EMBL" id="SJN14583.1"/>
    </source>
</evidence>
<keyword evidence="1" id="KW-1133">Transmembrane helix</keyword>
<sequence>MDVLLKCIIFSNLILFFGFYFLMYKYRQVAKKDRKDHFVGRV</sequence>
<keyword evidence="1" id="KW-0812">Transmembrane</keyword>
<proteinExistence type="predicted"/>
<evidence type="ECO:0000313" key="3">
    <source>
        <dbReference type="Proteomes" id="UP000196331"/>
    </source>
</evidence>
<evidence type="ECO:0000256" key="1">
    <source>
        <dbReference type="SAM" id="Phobius"/>
    </source>
</evidence>
<reference evidence="2 3" key="1">
    <citation type="submission" date="2017-02" db="EMBL/GenBank/DDBJ databases">
        <authorList>
            <person name="Dridi B."/>
        </authorList>
    </citation>
    <scope>NUCLEOTIDE SEQUENCE [LARGE SCALE GENOMIC DNA]</scope>
    <source>
        <strain evidence="2 3">JB380</strain>
    </source>
</reference>
<organism evidence="2 3">
    <name type="scientific">Halomonas citrativorans</name>
    <dbReference type="NCBI Taxonomy" id="2742612"/>
    <lineage>
        <taxon>Bacteria</taxon>
        <taxon>Pseudomonadati</taxon>
        <taxon>Pseudomonadota</taxon>
        <taxon>Gammaproteobacteria</taxon>
        <taxon>Oceanospirillales</taxon>
        <taxon>Halomonadaceae</taxon>
        <taxon>Halomonas</taxon>
    </lineage>
</organism>
<feature type="transmembrane region" description="Helical" evidence="1">
    <location>
        <begin position="6"/>
        <end position="24"/>
    </location>
</feature>
<keyword evidence="1" id="KW-0472">Membrane</keyword>
<name>A0A1R4I5I6_9GAMM</name>